<evidence type="ECO:0000313" key="2">
    <source>
        <dbReference type="Proteomes" id="UP000321580"/>
    </source>
</evidence>
<comment type="caution">
    <text evidence="1">The sequence shown here is derived from an EMBL/GenBank/DDBJ whole genome shotgun (WGS) entry which is preliminary data.</text>
</comment>
<evidence type="ECO:0000313" key="1">
    <source>
        <dbReference type="EMBL" id="TXB54946.1"/>
    </source>
</evidence>
<feature type="non-terminal residue" evidence="1">
    <location>
        <position position="110"/>
    </location>
</feature>
<dbReference type="EMBL" id="VOOR01000164">
    <property type="protein sequence ID" value="TXB54946.1"/>
    <property type="molecule type" value="Genomic_DNA"/>
</dbReference>
<dbReference type="RefSeq" id="WP_147169768.1">
    <property type="nucleotide sequence ID" value="NZ_VOOR01000164.1"/>
</dbReference>
<keyword evidence="2" id="KW-1185">Reference proteome</keyword>
<reference evidence="1 2" key="1">
    <citation type="submission" date="2019-08" db="EMBL/GenBank/DDBJ databases">
        <title>Genome of Phaeodactylibacter luteus.</title>
        <authorList>
            <person name="Bowman J.P."/>
        </authorList>
    </citation>
    <scope>NUCLEOTIDE SEQUENCE [LARGE SCALE GENOMIC DNA]</scope>
    <source>
        <strain evidence="1 2">KCTC 42180</strain>
    </source>
</reference>
<dbReference type="AlphaFoldDB" id="A0A5C6RF61"/>
<accession>A0A5C6RF61</accession>
<proteinExistence type="predicted"/>
<dbReference type="Proteomes" id="UP000321580">
    <property type="component" value="Unassembled WGS sequence"/>
</dbReference>
<protein>
    <submittedName>
        <fullName evidence="1">Uncharacterized protein</fullName>
    </submittedName>
</protein>
<gene>
    <name evidence="1" type="ORF">FRY97_21955</name>
</gene>
<sequence length="110" mass="11861">MESKFLRLGHACHLGVIVLLALMLSPWTVQGEDQLDGRKASRPDALGKAQLFLEAADSSMQSSPMLALEYAVKAEVLARRANDNRLLPLALMKKGMASYYVGDLGSAAEA</sequence>
<name>A0A5C6RF61_9BACT</name>
<organism evidence="1 2">
    <name type="scientific">Phaeodactylibacter luteus</name>
    <dbReference type="NCBI Taxonomy" id="1564516"/>
    <lineage>
        <taxon>Bacteria</taxon>
        <taxon>Pseudomonadati</taxon>
        <taxon>Bacteroidota</taxon>
        <taxon>Saprospiria</taxon>
        <taxon>Saprospirales</taxon>
        <taxon>Haliscomenobacteraceae</taxon>
        <taxon>Phaeodactylibacter</taxon>
    </lineage>
</organism>